<dbReference type="PROSITE" id="PS51257">
    <property type="entry name" value="PROKAR_LIPOPROTEIN"/>
    <property type="match status" value="1"/>
</dbReference>
<protein>
    <recommendedName>
        <fullName evidence="13">Perforin-1-like</fullName>
    </recommendedName>
</protein>
<dbReference type="PROSITE" id="PS50004">
    <property type="entry name" value="C2"/>
    <property type="match status" value="1"/>
</dbReference>
<evidence type="ECO:0008006" key="13">
    <source>
        <dbReference type="Google" id="ProtNLM"/>
    </source>
</evidence>
<comment type="caution">
    <text evidence="11">The sequence shown here is derived from an EMBL/GenBank/DDBJ whole genome shotgun (WGS) entry which is preliminary data.</text>
</comment>
<evidence type="ECO:0000256" key="2">
    <source>
        <dbReference type="ARBA" id="ARBA00004613"/>
    </source>
</evidence>
<feature type="signal peptide" evidence="8">
    <location>
        <begin position="1"/>
        <end position="20"/>
    </location>
</feature>
<dbReference type="InterPro" id="IPR035892">
    <property type="entry name" value="C2_domain_sf"/>
</dbReference>
<evidence type="ECO:0000256" key="1">
    <source>
        <dbReference type="ARBA" id="ARBA00004370"/>
    </source>
</evidence>
<dbReference type="SUPFAM" id="SSF49562">
    <property type="entry name" value="C2 domain (Calcium/lipid-binding domain, CaLB)"/>
    <property type="match status" value="1"/>
</dbReference>
<evidence type="ECO:0000256" key="5">
    <source>
        <dbReference type="ARBA" id="ARBA00022852"/>
    </source>
</evidence>
<feature type="chain" id="PRO_5040237520" description="Perforin-1-like" evidence="8">
    <location>
        <begin position="21"/>
        <end position="513"/>
    </location>
</feature>
<reference evidence="11" key="1">
    <citation type="journal article" date="2023" name="Science">
        <title>Genome structures resolve the early diversification of teleost fishes.</title>
        <authorList>
            <person name="Parey E."/>
            <person name="Louis A."/>
            <person name="Montfort J."/>
            <person name="Bouchez O."/>
            <person name="Roques C."/>
            <person name="Iampietro C."/>
            <person name="Lluch J."/>
            <person name="Castinel A."/>
            <person name="Donnadieu C."/>
            <person name="Desvignes T."/>
            <person name="Floi Bucao C."/>
            <person name="Jouanno E."/>
            <person name="Wen M."/>
            <person name="Mejri S."/>
            <person name="Dirks R."/>
            <person name="Jansen H."/>
            <person name="Henkel C."/>
            <person name="Chen W.J."/>
            <person name="Zahm M."/>
            <person name="Cabau C."/>
            <person name="Klopp C."/>
            <person name="Thompson A.W."/>
            <person name="Robinson-Rechavi M."/>
            <person name="Braasch I."/>
            <person name="Lecointre G."/>
            <person name="Bobe J."/>
            <person name="Postlethwait J.H."/>
            <person name="Berthelot C."/>
            <person name="Roest Crollius H."/>
            <person name="Guiguen Y."/>
        </authorList>
    </citation>
    <scope>NUCLEOTIDE SEQUENCE</scope>
    <source>
        <strain evidence="11">WJC10195</strain>
    </source>
</reference>
<dbReference type="PANTHER" id="PTHR46096">
    <property type="entry name" value="PERFORIN-1"/>
    <property type="match status" value="1"/>
</dbReference>
<dbReference type="GO" id="GO:0051607">
    <property type="term" value="P:defense response to virus"/>
    <property type="evidence" value="ECO:0007669"/>
    <property type="project" value="TreeGrafter"/>
</dbReference>
<evidence type="ECO:0000256" key="8">
    <source>
        <dbReference type="SAM" id="SignalP"/>
    </source>
</evidence>
<dbReference type="InterPro" id="IPR020864">
    <property type="entry name" value="MACPF"/>
</dbReference>
<evidence type="ECO:0000259" key="10">
    <source>
        <dbReference type="PROSITE" id="PS51412"/>
    </source>
</evidence>
<comment type="similarity">
    <text evidence="3">Belongs to the complement C6/C7/C8/C9 family.</text>
</comment>
<comment type="subcellular location">
    <subcellularLocation>
        <location evidence="1">Membrane</location>
    </subcellularLocation>
    <subcellularLocation>
        <location evidence="2">Secreted</location>
    </subcellularLocation>
</comment>
<evidence type="ECO:0000313" key="12">
    <source>
        <dbReference type="Proteomes" id="UP001152622"/>
    </source>
</evidence>
<dbReference type="SMART" id="SM00239">
    <property type="entry name" value="C2"/>
    <property type="match status" value="1"/>
</dbReference>
<dbReference type="PANTHER" id="PTHR46096:SF1">
    <property type="entry name" value="PERFORIN 1.5"/>
    <property type="match status" value="1"/>
</dbReference>
<keyword evidence="5" id="KW-0204">Cytolysis</keyword>
<sequence length="513" mass="57537">MTPRLYLCLLALGHMGVVFSCREGTLEECQEAPFVPGHNLAGEGFDIVKLQHKGAYVINLQTFLNPTKTCTLCENPLHGDQLQKLPLSVLDWRSFTNCKQELSSALLDTVTSVADSATDLIKNDWTVGLGVEDLGNVTMGGSRSTAVEFATKASTVDNSIFTSHQFSCSHYSYRVSSNPPLSSEFRQHVRSLPQKYTPSTQHLYKRFINTYGTHYIQQVRLGGRLTRLTSIRTCLATVNRHSATKVKHCLKIGLYMGLGFLEASATTSQCKSLLENHDIQTGSQLSYLNHVTEVLGGKKWLGEVSLLKNDSIAFRSWLTSLKDAPDIVSYSLFPVHELVPDAVVGGNVKTAVKHYLRENSIEKDGPAQQCFWKPNLSSDCCPLQPSRGRLQVTVLNAWRLNGDPVGRTDPYVKFWYGHHYHRTHWIKSKDNPHWNSFYDLGHVEANQELKFEVWDKDVKYDDHLGTCRTHLQEGSHTNSCGLKKKGGFAYSYTLTCDTQLSGYQCAKYKPAPH</sequence>
<dbReference type="Gene3D" id="2.60.40.150">
    <property type="entry name" value="C2 domain"/>
    <property type="match status" value="1"/>
</dbReference>
<keyword evidence="7" id="KW-1015">Disulfide bond</keyword>
<dbReference type="GO" id="GO:0005576">
    <property type="term" value="C:extracellular region"/>
    <property type="evidence" value="ECO:0007669"/>
    <property type="project" value="UniProtKB-SubCell"/>
</dbReference>
<dbReference type="GO" id="GO:0031640">
    <property type="term" value="P:killing of cells of another organism"/>
    <property type="evidence" value="ECO:0007669"/>
    <property type="project" value="UniProtKB-KW"/>
</dbReference>
<proteinExistence type="inferred from homology"/>
<dbReference type="Pfam" id="PF01823">
    <property type="entry name" value="MACPF"/>
    <property type="match status" value="1"/>
</dbReference>
<keyword evidence="8" id="KW-0732">Signal</keyword>
<dbReference type="InterPro" id="IPR052784">
    <property type="entry name" value="Perforin-1_pore-forming"/>
</dbReference>
<dbReference type="SMART" id="SM00457">
    <property type="entry name" value="MACPF"/>
    <property type="match status" value="1"/>
</dbReference>
<dbReference type="InterPro" id="IPR000008">
    <property type="entry name" value="C2_dom"/>
</dbReference>
<evidence type="ECO:0000256" key="7">
    <source>
        <dbReference type="ARBA" id="ARBA00023157"/>
    </source>
</evidence>
<dbReference type="EMBL" id="JAINUF010000017">
    <property type="protein sequence ID" value="KAJ8338762.1"/>
    <property type="molecule type" value="Genomic_DNA"/>
</dbReference>
<dbReference type="Pfam" id="PF00168">
    <property type="entry name" value="C2"/>
    <property type="match status" value="1"/>
</dbReference>
<dbReference type="InterPro" id="IPR020863">
    <property type="entry name" value="MACPF_CS"/>
</dbReference>
<name>A0A9Q1IGE0_SYNKA</name>
<gene>
    <name evidence="11" type="ORF">SKAU_G00355480</name>
</gene>
<dbReference type="OrthoDB" id="1366754at2759"/>
<dbReference type="Proteomes" id="UP001152622">
    <property type="component" value="Chromosome 17"/>
</dbReference>
<dbReference type="AlphaFoldDB" id="A0A9Q1IGE0"/>
<evidence type="ECO:0000256" key="6">
    <source>
        <dbReference type="ARBA" id="ARBA00023136"/>
    </source>
</evidence>
<feature type="domain" description="C2" evidence="9">
    <location>
        <begin position="370"/>
        <end position="484"/>
    </location>
</feature>
<dbReference type="GO" id="GO:0022829">
    <property type="term" value="F:wide pore channel activity"/>
    <property type="evidence" value="ECO:0007669"/>
    <property type="project" value="TreeGrafter"/>
</dbReference>
<dbReference type="GO" id="GO:0001913">
    <property type="term" value="P:T cell mediated cytotoxicity"/>
    <property type="evidence" value="ECO:0007669"/>
    <property type="project" value="TreeGrafter"/>
</dbReference>
<keyword evidence="12" id="KW-1185">Reference proteome</keyword>
<dbReference type="PROSITE" id="PS00279">
    <property type="entry name" value="MACPF_1"/>
    <property type="match status" value="1"/>
</dbReference>
<organism evidence="11 12">
    <name type="scientific">Synaphobranchus kaupii</name>
    <name type="common">Kaup's arrowtooth eel</name>
    <dbReference type="NCBI Taxonomy" id="118154"/>
    <lineage>
        <taxon>Eukaryota</taxon>
        <taxon>Metazoa</taxon>
        <taxon>Chordata</taxon>
        <taxon>Craniata</taxon>
        <taxon>Vertebrata</taxon>
        <taxon>Euteleostomi</taxon>
        <taxon>Actinopterygii</taxon>
        <taxon>Neopterygii</taxon>
        <taxon>Teleostei</taxon>
        <taxon>Anguilliformes</taxon>
        <taxon>Synaphobranchidae</taxon>
        <taxon>Synaphobranchus</taxon>
    </lineage>
</organism>
<keyword evidence="4" id="KW-0964">Secreted</keyword>
<dbReference type="GO" id="GO:0016020">
    <property type="term" value="C:membrane"/>
    <property type="evidence" value="ECO:0007669"/>
    <property type="project" value="UniProtKB-SubCell"/>
</dbReference>
<feature type="domain" description="MACPF" evidence="10">
    <location>
        <begin position="25"/>
        <end position="371"/>
    </location>
</feature>
<accession>A0A9Q1IGE0</accession>
<evidence type="ECO:0000313" key="11">
    <source>
        <dbReference type="EMBL" id="KAJ8338762.1"/>
    </source>
</evidence>
<evidence type="ECO:0000256" key="3">
    <source>
        <dbReference type="ARBA" id="ARBA00009214"/>
    </source>
</evidence>
<keyword evidence="6" id="KW-0472">Membrane</keyword>
<evidence type="ECO:0000256" key="4">
    <source>
        <dbReference type="ARBA" id="ARBA00022525"/>
    </source>
</evidence>
<dbReference type="GO" id="GO:0001771">
    <property type="term" value="P:immunological synapse formation"/>
    <property type="evidence" value="ECO:0007669"/>
    <property type="project" value="TreeGrafter"/>
</dbReference>
<dbReference type="PROSITE" id="PS51412">
    <property type="entry name" value="MACPF_2"/>
    <property type="match status" value="1"/>
</dbReference>
<evidence type="ECO:0000259" key="9">
    <source>
        <dbReference type="PROSITE" id="PS50004"/>
    </source>
</evidence>